<feature type="coiled-coil region" evidence="13">
    <location>
        <begin position="25"/>
        <end position="66"/>
    </location>
</feature>
<evidence type="ECO:0000256" key="7">
    <source>
        <dbReference type="ARBA" id="ARBA00053401"/>
    </source>
</evidence>
<evidence type="ECO:0000256" key="8">
    <source>
        <dbReference type="ARBA" id="ARBA00072274"/>
    </source>
</evidence>
<evidence type="ECO:0000256" key="9">
    <source>
        <dbReference type="ARBA" id="ARBA00076414"/>
    </source>
</evidence>
<dbReference type="EMBL" id="JBBDHC010000002">
    <property type="protein sequence ID" value="MEJ1248324.1"/>
    <property type="molecule type" value="Genomic_DNA"/>
</dbReference>
<dbReference type="PROSITE" id="PS01071">
    <property type="entry name" value="GRPE"/>
    <property type="match status" value="1"/>
</dbReference>
<dbReference type="Pfam" id="PF01025">
    <property type="entry name" value="GrpE"/>
    <property type="match status" value="1"/>
</dbReference>
<dbReference type="RefSeq" id="WP_337334046.1">
    <property type="nucleotide sequence ID" value="NZ_JBBDHC010000002.1"/>
</dbReference>
<dbReference type="InterPro" id="IPR009012">
    <property type="entry name" value="GrpE_head"/>
</dbReference>
<comment type="similarity">
    <text evidence="2 10 12">Belongs to the GrpE family.</text>
</comment>
<dbReference type="FunFam" id="2.30.22.10:FF:000001">
    <property type="entry name" value="Protein GrpE"/>
    <property type="match status" value="1"/>
</dbReference>
<comment type="subunit">
    <text evidence="3 10">Homodimer.</text>
</comment>
<dbReference type="CDD" id="cd00446">
    <property type="entry name" value="GrpE"/>
    <property type="match status" value="1"/>
</dbReference>
<dbReference type="SUPFAM" id="SSF58014">
    <property type="entry name" value="Coiled-coil domain of nucleotide exchange factor GrpE"/>
    <property type="match status" value="1"/>
</dbReference>
<evidence type="ECO:0000313" key="14">
    <source>
        <dbReference type="EMBL" id="MEJ1248324.1"/>
    </source>
</evidence>
<protein>
    <recommendedName>
        <fullName evidence="8 10">Protein GrpE</fullName>
    </recommendedName>
    <alternativeName>
        <fullName evidence="9 10">HSP-70 cofactor</fullName>
    </alternativeName>
</protein>
<reference evidence="14 15" key="1">
    <citation type="journal article" date="2016" name="Antonie Van Leeuwenhoek">
        <title>Denitratimonas tolerans gen. nov., sp. nov., a denitrifying bacterium isolated from a bioreactor for tannery wastewater treatment.</title>
        <authorList>
            <person name="Han S.I."/>
            <person name="Kim J.O."/>
            <person name="Lee Y.R."/>
            <person name="Ekpeghere K.I."/>
            <person name="Koh S.C."/>
            <person name="Whang K.S."/>
        </authorList>
    </citation>
    <scope>NUCLEOTIDE SEQUENCE [LARGE SCALE GENOMIC DNA]</scope>
    <source>
        <strain evidence="14 15">KACC 17565</strain>
    </source>
</reference>
<dbReference type="PANTHER" id="PTHR21237:SF23">
    <property type="entry name" value="GRPE PROTEIN HOMOLOG, MITOCHONDRIAL"/>
    <property type="match status" value="1"/>
</dbReference>
<accession>A0AAW9R0G6</accession>
<organism evidence="14 15">
    <name type="scientific">Denitratimonas tolerans</name>
    <dbReference type="NCBI Taxonomy" id="1338420"/>
    <lineage>
        <taxon>Bacteria</taxon>
        <taxon>Pseudomonadati</taxon>
        <taxon>Pseudomonadota</taxon>
        <taxon>Gammaproteobacteria</taxon>
        <taxon>Lysobacterales</taxon>
        <taxon>Lysobacteraceae</taxon>
        <taxon>Denitratimonas</taxon>
    </lineage>
</organism>
<evidence type="ECO:0000313" key="15">
    <source>
        <dbReference type="Proteomes" id="UP001364472"/>
    </source>
</evidence>
<dbReference type="Gene3D" id="2.30.22.10">
    <property type="entry name" value="Head domain of nucleotide exchange factor GrpE"/>
    <property type="match status" value="1"/>
</dbReference>
<dbReference type="PRINTS" id="PR00773">
    <property type="entry name" value="GRPEPROTEIN"/>
</dbReference>
<dbReference type="SUPFAM" id="SSF51064">
    <property type="entry name" value="Head domain of nucleotide exchange factor GrpE"/>
    <property type="match status" value="1"/>
</dbReference>
<keyword evidence="5 10" id="KW-0346">Stress response</keyword>
<evidence type="ECO:0000256" key="1">
    <source>
        <dbReference type="ARBA" id="ARBA00004496"/>
    </source>
</evidence>
<proteinExistence type="inferred from homology"/>
<dbReference type="GO" id="GO:0051087">
    <property type="term" value="F:protein-folding chaperone binding"/>
    <property type="evidence" value="ECO:0007669"/>
    <property type="project" value="InterPro"/>
</dbReference>
<evidence type="ECO:0000256" key="2">
    <source>
        <dbReference type="ARBA" id="ARBA00009054"/>
    </source>
</evidence>
<evidence type="ECO:0000256" key="11">
    <source>
        <dbReference type="RuleBase" id="RU000639"/>
    </source>
</evidence>
<evidence type="ECO:0000256" key="6">
    <source>
        <dbReference type="ARBA" id="ARBA00023186"/>
    </source>
</evidence>
<name>A0AAW9R0G6_9GAMM</name>
<comment type="function">
    <text evidence="7 10 11">Participates actively in the response to hyperosmotic and heat shock by preventing the aggregation of stress-denatured proteins, in association with DnaK and GrpE. It is the nucleotide exchange factor for DnaK and may function as a thermosensor. Unfolded proteins bind initially to DnaJ; upon interaction with the DnaJ-bound protein, DnaK hydrolyzes its bound ATP, resulting in the formation of a stable complex. GrpE releases ADP from DnaK; ATP binding to DnaK triggers the release of the substrate protein, thus completing the reaction cycle. Several rounds of ATP-dependent interactions between DnaJ, DnaK and GrpE are required for fully efficient folding.</text>
</comment>
<comment type="subcellular location">
    <subcellularLocation>
        <location evidence="1 10">Cytoplasm</location>
    </subcellularLocation>
</comment>
<evidence type="ECO:0000256" key="10">
    <source>
        <dbReference type="HAMAP-Rule" id="MF_01151"/>
    </source>
</evidence>
<gene>
    <name evidence="10 14" type="primary">grpE</name>
    <name evidence="14" type="ORF">WB794_01335</name>
</gene>
<dbReference type="GO" id="GO:0005829">
    <property type="term" value="C:cytosol"/>
    <property type="evidence" value="ECO:0007669"/>
    <property type="project" value="TreeGrafter"/>
</dbReference>
<dbReference type="GO" id="GO:0042803">
    <property type="term" value="F:protein homodimerization activity"/>
    <property type="evidence" value="ECO:0007669"/>
    <property type="project" value="InterPro"/>
</dbReference>
<dbReference type="HAMAP" id="MF_01151">
    <property type="entry name" value="GrpE"/>
    <property type="match status" value="1"/>
</dbReference>
<evidence type="ECO:0000256" key="13">
    <source>
        <dbReference type="SAM" id="Coils"/>
    </source>
</evidence>
<dbReference type="GO" id="GO:0051082">
    <property type="term" value="F:unfolded protein binding"/>
    <property type="evidence" value="ECO:0007669"/>
    <property type="project" value="TreeGrafter"/>
</dbReference>
<dbReference type="PANTHER" id="PTHR21237">
    <property type="entry name" value="GRPE PROTEIN"/>
    <property type="match status" value="1"/>
</dbReference>
<dbReference type="Proteomes" id="UP001364472">
    <property type="component" value="Unassembled WGS sequence"/>
</dbReference>
<evidence type="ECO:0000256" key="4">
    <source>
        <dbReference type="ARBA" id="ARBA00022490"/>
    </source>
</evidence>
<dbReference type="GO" id="GO:0006457">
    <property type="term" value="P:protein folding"/>
    <property type="evidence" value="ECO:0007669"/>
    <property type="project" value="InterPro"/>
</dbReference>
<dbReference type="Gene3D" id="3.90.20.20">
    <property type="match status" value="1"/>
</dbReference>
<comment type="caution">
    <text evidence="14">The sequence shown here is derived from an EMBL/GenBank/DDBJ whole genome shotgun (WGS) entry which is preliminary data.</text>
</comment>
<dbReference type="InterPro" id="IPR013805">
    <property type="entry name" value="GrpE_CC"/>
</dbReference>
<dbReference type="AlphaFoldDB" id="A0AAW9R0G6"/>
<dbReference type="NCBIfam" id="NF010745">
    <property type="entry name" value="PRK14147.1"/>
    <property type="match status" value="1"/>
</dbReference>
<keyword evidence="4 10" id="KW-0963">Cytoplasm</keyword>
<evidence type="ECO:0000256" key="12">
    <source>
        <dbReference type="RuleBase" id="RU004478"/>
    </source>
</evidence>
<dbReference type="GO" id="GO:0000774">
    <property type="term" value="F:adenyl-nucleotide exchange factor activity"/>
    <property type="evidence" value="ECO:0007669"/>
    <property type="project" value="InterPro"/>
</dbReference>
<keyword evidence="13" id="KW-0175">Coiled coil</keyword>
<evidence type="ECO:0000256" key="3">
    <source>
        <dbReference type="ARBA" id="ARBA00011738"/>
    </source>
</evidence>
<evidence type="ECO:0000256" key="5">
    <source>
        <dbReference type="ARBA" id="ARBA00023016"/>
    </source>
</evidence>
<sequence>MTTHHHPDATAQDLPDNPDDLALRIEALEQELGQARDEQLRDRAELENQRRRLLREAEQARRFANEKLLAELLPVFDSLEAGLAANGEAGSLREGVELTLRQLTRVAEANGLQVVDPAGQAFDPERHQAMSVAASEAHAPGSVVQVYQKGYVLNDRLLRPALVVVAAE</sequence>
<dbReference type="InterPro" id="IPR000740">
    <property type="entry name" value="GrpE"/>
</dbReference>
<keyword evidence="6 10" id="KW-0143">Chaperone</keyword>
<keyword evidence="15" id="KW-1185">Reference proteome</keyword>